<dbReference type="AlphaFoldDB" id="A0A8J9S4V3"/>
<feature type="transmembrane region" description="Helical" evidence="1">
    <location>
        <begin position="198"/>
        <end position="217"/>
    </location>
</feature>
<dbReference type="Proteomes" id="UP000836788">
    <property type="component" value="Chromosome 12"/>
</dbReference>
<feature type="transmembrane region" description="Helical" evidence="1">
    <location>
        <begin position="167"/>
        <end position="186"/>
    </location>
</feature>
<gene>
    <name evidence="2" type="ORF">PTTT1_LOCUS10981</name>
</gene>
<evidence type="ECO:0000313" key="2">
    <source>
        <dbReference type="EMBL" id="CAG9279718.1"/>
    </source>
</evidence>
<accession>A0A8J9S4V3</accession>
<keyword evidence="1" id="KW-0812">Transmembrane</keyword>
<feature type="transmembrane region" description="Helical" evidence="1">
    <location>
        <begin position="65"/>
        <end position="89"/>
    </location>
</feature>
<keyword evidence="1" id="KW-1133">Transmembrane helix</keyword>
<dbReference type="EMBL" id="OU594953">
    <property type="protein sequence ID" value="CAG9279718.1"/>
    <property type="molecule type" value="Genomic_DNA"/>
</dbReference>
<evidence type="ECO:0000256" key="1">
    <source>
        <dbReference type="SAM" id="Phobius"/>
    </source>
</evidence>
<feature type="transmembrane region" description="Helical" evidence="1">
    <location>
        <begin position="110"/>
        <end position="139"/>
    </location>
</feature>
<reference evidence="2" key="1">
    <citation type="submission" date="2022-02" db="EMBL/GenBank/DDBJ databases">
        <authorList>
            <person name="Giguere J D."/>
        </authorList>
    </citation>
    <scope>NUCLEOTIDE SEQUENCE</scope>
    <source>
        <strain evidence="2">CCAP 1055/1</strain>
    </source>
</reference>
<organism evidence="2">
    <name type="scientific">Phaeodactylum tricornutum</name>
    <name type="common">Diatom</name>
    <dbReference type="NCBI Taxonomy" id="2850"/>
    <lineage>
        <taxon>Eukaryota</taxon>
        <taxon>Sar</taxon>
        <taxon>Stramenopiles</taxon>
        <taxon>Ochrophyta</taxon>
        <taxon>Bacillariophyta</taxon>
        <taxon>Bacillariophyceae</taxon>
        <taxon>Bacillariophycidae</taxon>
        <taxon>Naviculales</taxon>
        <taxon>Phaeodactylaceae</taxon>
        <taxon>Phaeodactylum</taxon>
    </lineage>
</organism>
<protein>
    <submittedName>
        <fullName evidence="2">Uncharacterized protein</fullName>
    </submittedName>
</protein>
<keyword evidence="1" id="KW-0472">Membrane</keyword>
<name>A0A8J9S4V3_PHATR</name>
<sequence>MTVSALSMLLVSPDLYQRSALPFPAVQPFVSANIMTTPSSGAASSNSCCSSTSLGVTAGPAFDTAALAFFGGLRIPASLLAGSSLASLFAMVQQAKATKTLSRTERVALWVYHSSALGTLCLSLLTVITTTVGSTLLLLGRFDVSQYGDVYHFLRGNFLMEFVVSRWSFLCSVQLFLLAIMNRVLLEFDLLKPGRRTIGLLVAAAMMGLIAHCLSYINTTLNCWPNLLYMTKQVVEVSTES</sequence>
<proteinExistence type="predicted"/>